<dbReference type="OMA" id="KFGRAIN"/>
<evidence type="ECO:0000256" key="1">
    <source>
        <dbReference type="ARBA" id="ARBA00008045"/>
    </source>
</evidence>
<dbReference type="OrthoDB" id="10250441at2759"/>
<feature type="compositionally biased region" description="Basic and acidic residues" evidence="5">
    <location>
        <begin position="1"/>
        <end position="34"/>
    </location>
</feature>
<dbReference type="HOGENOM" id="CLU_130032_0_0_1"/>
<dbReference type="CDD" id="cd23165">
    <property type="entry name" value="Prefoldin_4"/>
    <property type="match status" value="1"/>
</dbReference>
<keyword evidence="2 4" id="KW-0143">Chaperone</keyword>
<dbReference type="PANTHER" id="PTHR21100:SF9">
    <property type="entry name" value="PREFOLDIN SUBUNIT 4"/>
    <property type="match status" value="1"/>
</dbReference>
<dbReference type="FunFam" id="1.10.287.370:FF:000005">
    <property type="entry name" value="Prefoldin subunit 4"/>
    <property type="match status" value="1"/>
</dbReference>
<comment type="similarity">
    <text evidence="1 4">Belongs to the prefoldin subunit beta family.</text>
</comment>
<dbReference type="EMBL" id="BABT02000044">
    <property type="protein sequence ID" value="GAA94628.1"/>
    <property type="molecule type" value="Genomic_DNA"/>
</dbReference>
<protein>
    <recommendedName>
        <fullName evidence="4">Prefoldin subunit 4</fullName>
    </recommendedName>
</protein>
<evidence type="ECO:0000256" key="2">
    <source>
        <dbReference type="ARBA" id="ARBA00023186"/>
    </source>
</evidence>
<dbReference type="Gene3D" id="1.10.287.370">
    <property type="match status" value="1"/>
</dbReference>
<sequence length="132" mass="14901">MRMLNDKDEQDAEVNRTDQDAINEFSKHNSRAEEVASELEIATTEKETLDDLSMELELADEDDIVPYKLQSCFLHLSVARVLEAVTQSQGELQSSIDALETESGECRQKMDELKKQLYGKFGSAINLERGDS</sequence>
<dbReference type="GO" id="GO:0006457">
    <property type="term" value="P:protein folding"/>
    <property type="evidence" value="ECO:0007669"/>
    <property type="project" value="UniProtKB-UniRule"/>
</dbReference>
<organism evidence="6 7">
    <name type="scientific">Mixia osmundae (strain CBS 9802 / IAM 14324 / JCM 22182 / KY 12970)</name>
    <dbReference type="NCBI Taxonomy" id="764103"/>
    <lineage>
        <taxon>Eukaryota</taxon>
        <taxon>Fungi</taxon>
        <taxon>Dikarya</taxon>
        <taxon>Basidiomycota</taxon>
        <taxon>Pucciniomycotina</taxon>
        <taxon>Mixiomycetes</taxon>
        <taxon>Mixiales</taxon>
        <taxon>Mixiaceae</taxon>
        <taxon>Mixia</taxon>
    </lineage>
</organism>
<dbReference type="STRING" id="764103.G7DVL8"/>
<evidence type="ECO:0000256" key="5">
    <source>
        <dbReference type="SAM" id="MobiDB-lite"/>
    </source>
</evidence>
<dbReference type="InterPro" id="IPR009053">
    <property type="entry name" value="Prefoldin"/>
</dbReference>
<feature type="region of interest" description="Disordered" evidence="5">
    <location>
        <begin position="1"/>
        <end position="37"/>
    </location>
</feature>
<dbReference type="eggNOG" id="KOG1760">
    <property type="taxonomic scope" value="Eukaryota"/>
</dbReference>
<evidence type="ECO:0000256" key="3">
    <source>
        <dbReference type="ARBA" id="ARBA00024667"/>
    </source>
</evidence>
<dbReference type="InParanoid" id="G7DVL8"/>
<dbReference type="AlphaFoldDB" id="G7DVL8"/>
<dbReference type="GO" id="GO:0051082">
    <property type="term" value="F:unfolded protein binding"/>
    <property type="evidence" value="ECO:0007669"/>
    <property type="project" value="InterPro"/>
</dbReference>
<accession>G7DVL8</accession>
<comment type="caution">
    <text evidence="6">The sequence shown here is derived from an EMBL/GenBank/DDBJ whole genome shotgun (WGS) entry which is preliminary data.</text>
</comment>
<dbReference type="Pfam" id="PF01920">
    <property type="entry name" value="Prefoldin_2"/>
    <property type="match status" value="1"/>
</dbReference>
<dbReference type="InterPro" id="IPR002777">
    <property type="entry name" value="PFD_beta-like"/>
</dbReference>
<proteinExistence type="inferred from homology"/>
<dbReference type="SUPFAM" id="SSF46579">
    <property type="entry name" value="Prefoldin"/>
    <property type="match status" value="1"/>
</dbReference>
<dbReference type="RefSeq" id="XP_014568106.1">
    <property type="nucleotide sequence ID" value="XM_014712620.1"/>
</dbReference>
<dbReference type="FunCoup" id="G7DVL8">
    <property type="interactions" value="312"/>
</dbReference>
<evidence type="ECO:0000256" key="4">
    <source>
        <dbReference type="PIRNR" id="PIRNR016477"/>
    </source>
</evidence>
<dbReference type="Proteomes" id="UP000009131">
    <property type="component" value="Unassembled WGS sequence"/>
</dbReference>
<reference evidence="6 7" key="1">
    <citation type="journal article" date="2011" name="J. Gen. Appl. Microbiol.">
        <title>Draft genome sequencing of the enigmatic basidiomycete Mixia osmundae.</title>
        <authorList>
            <person name="Nishida H."/>
            <person name="Nagatsuka Y."/>
            <person name="Sugiyama J."/>
        </authorList>
    </citation>
    <scope>NUCLEOTIDE SEQUENCE [LARGE SCALE GENOMIC DNA]</scope>
    <source>
        <strain evidence="7">CBS 9802 / IAM 14324 / JCM 22182 / KY 12970</strain>
    </source>
</reference>
<name>G7DVL8_MIXOS</name>
<dbReference type="PIRSF" id="PIRSF016477">
    <property type="entry name" value="Prefoldin_subunit_4"/>
    <property type="match status" value="1"/>
</dbReference>
<dbReference type="PANTHER" id="PTHR21100">
    <property type="entry name" value="PREFOLDIN SUBUNIT 4"/>
    <property type="match status" value="1"/>
</dbReference>
<gene>
    <name evidence="6" type="primary">Mo01280</name>
    <name evidence="6" type="ORF">E5Q_01280</name>
</gene>
<reference evidence="6 7" key="2">
    <citation type="journal article" date="2012" name="Open Biol.">
        <title>Characteristics of nucleosomes and linker DNA regions on the genome of the basidiomycete Mixia osmundae revealed by mono- and dinucleosome mapping.</title>
        <authorList>
            <person name="Nishida H."/>
            <person name="Kondo S."/>
            <person name="Matsumoto T."/>
            <person name="Suzuki Y."/>
            <person name="Yoshikawa H."/>
            <person name="Taylor T.D."/>
            <person name="Sugiyama J."/>
        </authorList>
    </citation>
    <scope>NUCLEOTIDE SEQUENCE [LARGE SCALE GENOMIC DNA]</scope>
    <source>
        <strain evidence="7">CBS 9802 / IAM 14324 / JCM 22182 / KY 12970</strain>
    </source>
</reference>
<evidence type="ECO:0000313" key="6">
    <source>
        <dbReference type="EMBL" id="GAA94628.1"/>
    </source>
</evidence>
<dbReference type="InterPro" id="IPR016661">
    <property type="entry name" value="PFDN4"/>
</dbReference>
<evidence type="ECO:0000313" key="7">
    <source>
        <dbReference type="Proteomes" id="UP000009131"/>
    </source>
</evidence>
<comment type="function">
    <text evidence="3 4">Binds specifically to cytosolic chaperonin (c-CPN) and transfers target proteins to it. Binds to nascent polypeptide chain and promotes folding in an environment in which there are many competing pathways for nonnative proteins.</text>
</comment>
<comment type="subunit">
    <text evidence="4">Heterohexamer of two PFD-alpha type and four PFD-beta type subunits.</text>
</comment>
<dbReference type="GO" id="GO:0005737">
    <property type="term" value="C:cytoplasm"/>
    <property type="evidence" value="ECO:0007669"/>
    <property type="project" value="TreeGrafter"/>
</dbReference>
<keyword evidence="7" id="KW-1185">Reference proteome</keyword>
<dbReference type="GO" id="GO:0016272">
    <property type="term" value="C:prefoldin complex"/>
    <property type="evidence" value="ECO:0007669"/>
    <property type="project" value="UniProtKB-UniRule"/>
</dbReference>